<dbReference type="GO" id="GO:2001070">
    <property type="term" value="F:starch binding"/>
    <property type="evidence" value="ECO:0007669"/>
    <property type="project" value="InterPro"/>
</dbReference>
<dbReference type="Gene3D" id="2.60.40.10">
    <property type="entry name" value="Immunoglobulins"/>
    <property type="match status" value="1"/>
</dbReference>
<dbReference type="PaxDb" id="3055-EDP08211"/>
<dbReference type="PANTHER" id="PTHR15048">
    <property type="entry name" value="STARCH-BINDING DOMAIN-CONTAINING PROTEIN 1"/>
    <property type="match status" value="1"/>
</dbReference>
<dbReference type="PROSITE" id="PS51166">
    <property type="entry name" value="CBM20"/>
    <property type="match status" value="1"/>
</dbReference>
<dbReference type="STRING" id="3055.A0A2K3DNA6"/>
<sequence length="143" mass="15564">MGNWDGTKAVPLEWSEGDNWTAKVSLPAGASAEYKYIIKRKDGLDWCPGQNKAVALPAAVAVEVSDSWEHSTNTMAVTGAGDSTSPLRRCPGHARMLWWRWTKRGRRGPQVRVILAVGIGGGDAASEVATWCQPRCDLNTKEL</sequence>
<dbReference type="GeneID" id="5721869"/>
<dbReference type="PANTHER" id="PTHR15048:SF0">
    <property type="entry name" value="STARCH-BINDING DOMAIN-CONTAINING PROTEIN 1"/>
    <property type="match status" value="1"/>
</dbReference>
<reference evidence="2 3" key="1">
    <citation type="journal article" date="2007" name="Science">
        <title>The Chlamydomonas genome reveals the evolution of key animal and plant functions.</title>
        <authorList>
            <person name="Merchant S.S."/>
            <person name="Prochnik S.E."/>
            <person name="Vallon O."/>
            <person name="Harris E.H."/>
            <person name="Karpowicz S.J."/>
            <person name="Witman G.B."/>
            <person name="Terry A."/>
            <person name="Salamov A."/>
            <person name="Fritz-Laylin L.K."/>
            <person name="Marechal-Drouard L."/>
            <person name="Marshall W.F."/>
            <person name="Qu L.H."/>
            <person name="Nelson D.R."/>
            <person name="Sanderfoot A.A."/>
            <person name="Spalding M.H."/>
            <person name="Kapitonov V.V."/>
            <person name="Ren Q."/>
            <person name="Ferris P."/>
            <person name="Lindquist E."/>
            <person name="Shapiro H."/>
            <person name="Lucas S.M."/>
            <person name="Grimwood J."/>
            <person name="Schmutz J."/>
            <person name="Cardol P."/>
            <person name="Cerutti H."/>
            <person name="Chanfreau G."/>
            <person name="Chen C.L."/>
            <person name="Cognat V."/>
            <person name="Croft M.T."/>
            <person name="Dent R."/>
            <person name="Dutcher S."/>
            <person name="Fernandez E."/>
            <person name="Fukuzawa H."/>
            <person name="Gonzalez-Ballester D."/>
            <person name="Gonzalez-Halphen D."/>
            <person name="Hallmann A."/>
            <person name="Hanikenne M."/>
            <person name="Hippler M."/>
            <person name="Inwood W."/>
            <person name="Jabbari K."/>
            <person name="Kalanon M."/>
            <person name="Kuras R."/>
            <person name="Lefebvre P.A."/>
            <person name="Lemaire S.D."/>
            <person name="Lobanov A.V."/>
            <person name="Lohr M."/>
            <person name="Manuell A."/>
            <person name="Meier I."/>
            <person name="Mets L."/>
            <person name="Mittag M."/>
            <person name="Mittelmeier T."/>
            <person name="Moroney J.V."/>
            <person name="Moseley J."/>
            <person name="Napoli C."/>
            <person name="Nedelcu A.M."/>
            <person name="Niyogi K."/>
            <person name="Novoselov S.V."/>
            <person name="Paulsen I.T."/>
            <person name="Pazour G."/>
            <person name="Purton S."/>
            <person name="Ral J.P."/>
            <person name="Riano-Pachon D.M."/>
            <person name="Riekhof W."/>
            <person name="Rymarquis L."/>
            <person name="Schroda M."/>
            <person name="Stern D."/>
            <person name="Umen J."/>
            <person name="Willows R."/>
            <person name="Wilson N."/>
            <person name="Zimmer S.L."/>
            <person name="Allmer J."/>
            <person name="Balk J."/>
            <person name="Bisova K."/>
            <person name="Chen C.J."/>
            <person name="Elias M."/>
            <person name="Gendler K."/>
            <person name="Hauser C."/>
            <person name="Lamb M.R."/>
            <person name="Ledford H."/>
            <person name="Long J.C."/>
            <person name="Minagawa J."/>
            <person name="Page M.D."/>
            <person name="Pan J."/>
            <person name="Pootakham W."/>
            <person name="Roje S."/>
            <person name="Rose A."/>
            <person name="Stahlberg E."/>
            <person name="Terauchi A.M."/>
            <person name="Yang P."/>
            <person name="Ball S."/>
            <person name="Bowler C."/>
            <person name="Dieckmann C.L."/>
            <person name="Gladyshev V.N."/>
            <person name="Green P."/>
            <person name="Jorgensen R."/>
            <person name="Mayfield S."/>
            <person name="Mueller-Roeber B."/>
            <person name="Rajamani S."/>
            <person name="Sayre R.T."/>
            <person name="Brokstein P."/>
            <person name="Dubchak I."/>
            <person name="Goodstein D."/>
            <person name="Hornick L."/>
            <person name="Huang Y.W."/>
            <person name="Jhaveri J."/>
            <person name="Luo Y."/>
            <person name="Martinez D."/>
            <person name="Ngau W.C."/>
            <person name="Otillar B."/>
            <person name="Poliakov A."/>
            <person name="Porter A."/>
            <person name="Szajkowski L."/>
            <person name="Werner G."/>
            <person name="Zhou K."/>
            <person name="Grigoriev I.V."/>
            <person name="Rokhsar D.S."/>
            <person name="Grossman A.R."/>
        </authorList>
    </citation>
    <scope>NUCLEOTIDE SEQUENCE [LARGE SCALE GENOMIC DNA]</scope>
    <source>
        <strain evidence="3">CC-503</strain>
    </source>
</reference>
<dbReference type="AlphaFoldDB" id="A0A2K3DNA6"/>
<evidence type="ECO:0000313" key="3">
    <source>
        <dbReference type="Proteomes" id="UP000006906"/>
    </source>
</evidence>
<evidence type="ECO:0000259" key="1">
    <source>
        <dbReference type="PROSITE" id="PS51166"/>
    </source>
</evidence>
<dbReference type="GO" id="GO:0016020">
    <property type="term" value="C:membrane"/>
    <property type="evidence" value="ECO:0000318"/>
    <property type="project" value="GO_Central"/>
</dbReference>
<dbReference type="RefSeq" id="XP_001696234.2">
    <property type="nucleotide sequence ID" value="XM_001696182.2"/>
</dbReference>
<feature type="domain" description="CBM20" evidence="1">
    <location>
        <begin position="1"/>
        <end position="70"/>
    </location>
</feature>
<dbReference type="InParanoid" id="A0A2K3DNA6"/>
<dbReference type="OrthoDB" id="568288at2759"/>
<dbReference type="KEGG" id="cre:CHLRE_06g269601v5"/>
<dbReference type="InterPro" id="IPR013783">
    <property type="entry name" value="Ig-like_fold"/>
</dbReference>
<dbReference type="Gramene" id="PNW82000">
    <property type="protein sequence ID" value="PNW82000"/>
    <property type="gene ID" value="CHLRE_06g269601v5"/>
</dbReference>
<dbReference type="InterPro" id="IPR002044">
    <property type="entry name" value="CBM20"/>
</dbReference>
<gene>
    <name evidence="2" type="ORF">CHLRE_06g269601v5</name>
</gene>
<proteinExistence type="predicted"/>
<accession>A0A2K3DNA6</accession>
<keyword evidence="3" id="KW-1185">Reference proteome</keyword>
<name>A0A2K3DNA6_CHLRE</name>
<dbReference type="SUPFAM" id="SSF49452">
    <property type="entry name" value="Starch-binding domain-like"/>
    <property type="match status" value="1"/>
</dbReference>
<dbReference type="EMBL" id="CM008967">
    <property type="protein sequence ID" value="PNW82000.1"/>
    <property type="molecule type" value="Genomic_DNA"/>
</dbReference>
<dbReference type="InterPro" id="IPR013784">
    <property type="entry name" value="Carb-bd-like_fold"/>
</dbReference>
<dbReference type="Pfam" id="PF00686">
    <property type="entry name" value="CBM_20"/>
    <property type="match status" value="1"/>
</dbReference>
<protein>
    <recommendedName>
        <fullName evidence="1">CBM20 domain-containing protein</fullName>
    </recommendedName>
</protein>
<organism evidence="2 3">
    <name type="scientific">Chlamydomonas reinhardtii</name>
    <name type="common">Chlamydomonas smithii</name>
    <dbReference type="NCBI Taxonomy" id="3055"/>
    <lineage>
        <taxon>Eukaryota</taxon>
        <taxon>Viridiplantae</taxon>
        <taxon>Chlorophyta</taxon>
        <taxon>core chlorophytes</taxon>
        <taxon>Chlorophyceae</taxon>
        <taxon>CS clade</taxon>
        <taxon>Chlamydomonadales</taxon>
        <taxon>Chlamydomonadaceae</taxon>
        <taxon>Chlamydomonas</taxon>
    </lineage>
</organism>
<dbReference type="Proteomes" id="UP000006906">
    <property type="component" value="Chromosome 6"/>
</dbReference>
<evidence type="ECO:0000313" key="2">
    <source>
        <dbReference type="EMBL" id="PNW82000.1"/>
    </source>
</evidence>